<dbReference type="EMBL" id="PCRF01000270">
    <property type="protein sequence ID" value="PIP15570.1"/>
    <property type="molecule type" value="Genomic_DNA"/>
</dbReference>
<protein>
    <submittedName>
        <fullName evidence="1">Bifunctional heptose 7-phosphate kinase/heptose 1-phosphate adenyltransferase</fullName>
    </submittedName>
</protein>
<dbReference type="InterPro" id="IPR014729">
    <property type="entry name" value="Rossmann-like_a/b/a_fold"/>
</dbReference>
<dbReference type="AlphaFoldDB" id="A0A2G9Y8N8"/>
<evidence type="ECO:0000313" key="2">
    <source>
        <dbReference type="Proteomes" id="UP000230392"/>
    </source>
</evidence>
<comment type="caution">
    <text evidence="1">The sequence shown here is derived from an EMBL/GenBank/DDBJ whole genome shotgun (WGS) entry which is preliminary data.</text>
</comment>
<gene>
    <name evidence="1" type="ORF">COX46_05540</name>
</gene>
<keyword evidence="1" id="KW-0808">Transferase</keyword>
<sequence>VVIFKESTPLSLIRILLPDVLVKGADYTAEKVVGRDVVEKSGGKVVLVPLAAKRSTTALINRIKSPKC</sequence>
<organism evidence="1 2">
    <name type="scientific">bacterium (Candidatus Ratteibacteria) CG23_combo_of_CG06-09_8_20_14_all_48_7</name>
    <dbReference type="NCBI Taxonomy" id="2014292"/>
    <lineage>
        <taxon>Bacteria</taxon>
        <taxon>Candidatus Ratteibacteria</taxon>
    </lineage>
</organism>
<proteinExistence type="predicted"/>
<dbReference type="Gene3D" id="3.40.50.620">
    <property type="entry name" value="HUPs"/>
    <property type="match status" value="1"/>
</dbReference>
<reference evidence="1 2" key="1">
    <citation type="submission" date="2017-09" db="EMBL/GenBank/DDBJ databases">
        <title>Depth-based differentiation of microbial function through sediment-hosted aquifers and enrichment of novel symbionts in the deep terrestrial subsurface.</title>
        <authorList>
            <person name="Probst A.J."/>
            <person name="Ladd B."/>
            <person name="Jarett J.K."/>
            <person name="Geller-Mcgrath D.E."/>
            <person name="Sieber C.M."/>
            <person name="Emerson J.B."/>
            <person name="Anantharaman K."/>
            <person name="Thomas B.C."/>
            <person name="Malmstrom R."/>
            <person name="Stieglmeier M."/>
            <person name="Klingl A."/>
            <person name="Woyke T."/>
            <person name="Ryan C.M."/>
            <person name="Banfield J.F."/>
        </authorList>
    </citation>
    <scope>NUCLEOTIDE SEQUENCE [LARGE SCALE GENOMIC DNA]</scope>
    <source>
        <strain evidence="1">CG23_combo_of_CG06-09_8_20_14_all_48_7</strain>
    </source>
</reference>
<feature type="non-terminal residue" evidence="1">
    <location>
        <position position="1"/>
    </location>
</feature>
<dbReference type="Proteomes" id="UP000230392">
    <property type="component" value="Unassembled WGS sequence"/>
</dbReference>
<name>A0A2G9Y8N8_9BACT</name>
<dbReference type="GO" id="GO:0016301">
    <property type="term" value="F:kinase activity"/>
    <property type="evidence" value="ECO:0007669"/>
    <property type="project" value="UniProtKB-KW"/>
</dbReference>
<keyword evidence="1" id="KW-0418">Kinase</keyword>
<accession>A0A2G9Y8N8</accession>
<evidence type="ECO:0000313" key="1">
    <source>
        <dbReference type="EMBL" id="PIP15570.1"/>
    </source>
</evidence>